<dbReference type="Gene3D" id="3.30.559.30">
    <property type="entry name" value="Nonribosomal peptide synthetase, condensation domain"/>
    <property type="match status" value="5"/>
</dbReference>
<dbReference type="NCBIfam" id="TIGR01733">
    <property type="entry name" value="AA-adenyl-dom"/>
    <property type="match status" value="5"/>
</dbReference>
<keyword evidence="4" id="KW-0436">Ligase</keyword>
<dbReference type="SUPFAM" id="SSF47336">
    <property type="entry name" value="ACP-like"/>
    <property type="match status" value="5"/>
</dbReference>
<feature type="domain" description="Carrier" evidence="7">
    <location>
        <begin position="4545"/>
        <end position="4622"/>
    </location>
</feature>
<feature type="domain" description="Carrier" evidence="7">
    <location>
        <begin position="5602"/>
        <end position="5679"/>
    </location>
</feature>
<feature type="domain" description="Carrier" evidence="7">
    <location>
        <begin position="3486"/>
        <end position="3561"/>
    </location>
</feature>
<dbReference type="Pfam" id="PF07993">
    <property type="entry name" value="NAD_binding_4"/>
    <property type="match status" value="1"/>
</dbReference>
<evidence type="ECO:0000259" key="7">
    <source>
        <dbReference type="PROSITE" id="PS50075"/>
    </source>
</evidence>
<dbReference type="NCBIfam" id="NF003417">
    <property type="entry name" value="PRK04813.1"/>
    <property type="match status" value="6"/>
</dbReference>
<evidence type="ECO:0000256" key="5">
    <source>
        <dbReference type="ARBA" id="ARBA00022679"/>
    </source>
</evidence>
<evidence type="ECO:0000256" key="4">
    <source>
        <dbReference type="ARBA" id="ARBA00022598"/>
    </source>
</evidence>
<dbReference type="EMBL" id="JARXVE010000017">
    <property type="protein sequence ID" value="MDH6199286.1"/>
    <property type="molecule type" value="Genomic_DNA"/>
</dbReference>
<dbReference type="InterPro" id="IPR020845">
    <property type="entry name" value="AMP-binding_CS"/>
</dbReference>
<evidence type="ECO:0000313" key="8">
    <source>
        <dbReference type="EMBL" id="MDH6199286.1"/>
    </source>
</evidence>
<dbReference type="Pfam" id="PF13193">
    <property type="entry name" value="AMP-binding_C"/>
    <property type="match status" value="4"/>
</dbReference>
<dbReference type="PROSITE" id="PS50075">
    <property type="entry name" value="CARRIER"/>
    <property type="match status" value="5"/>
</dbReference>
<dbReference type="InterPro" id="IPR042099">
    <property type="entry name" value="ANL_N_sf"/>
</dbReference>
<evidence type="ECO:0000256" key="2">
    <source>
        <dbReference type="ARBA" id="ARBA00022450"/>
    </source>
</evidence>
<feature type="domain" description="Carrier" evidence="7">
    <location>
        <begin position="2022"/>
        <end position="2097"/>
    </location>
</feature>
<dbReference type="SUPFAM" id="SSF53335">
    <property type="entry name" value="S-adenosyl-L-methionine-dependent methyltransferases"/>
    <property type="match status" value="1"/>
</dbReference>
<dbReference type="InterPro" id="IPR036736">
    <property type="entry name" value="ACP-like_sf"/>
</dbReference>
<dbReference type="SUPFAM" id="SSF56801">
    <property type="entry name" value="Acetyl-CoA synthetase-like"/>
    <property type="match status" value="5"/>
</dbReference>
<dbReference type="InterPro" id="IPR010080">
    <property type="entry name" value="Thioester_reductase-like_dom"/>
</dbReference>
<dbReference type="InterPro" id="IPR000873">
    <property type="entry name" value="AMP-dep_synth/lig_dom"/>
</dbReference>
<keyword evidence="3" id="KW-0597">Phosphoprotein</keyword>
<comment type="caution">
    <text evidence="8">The sequence shown here is derived from an EMBL/GenBank/DDBJ whole genome shotgun (WGS) entry which is preliminary data.</text>
</comment>
<dbReference type="PROSITE" id="PS00012">
    <property type="entry name" value="PHOSPHOPANTETHEINE"/>
    <property type="match status" value="5"/>
</dbReference>
<dbReference type="InterPro" id="IPR029063">
    <property type="entry name" value="SAM-dependent_MTases_sf"/>
</dbReference>
<dbReference type="InterPro" id="IPR020806">
    <property type="entry name" value="PKS_PP-bd"/>
</dbReference>
<dbReference type="Gene3D" id="3.30.559.10">
    <property type="entry name" value="Chloramphenicol acetyltransferase-like domain"/>
    <property type="match status" value="5"/>
</dbReference>
<keyword evidence="2" id="KW-0596">Phosphopantetheine</keyword>
<dbReference type="InterPro" id="IPR036291">
    <property type="entry name" value="NAD(P)-bd_dom_sf"/>
</dbReference>
<dbReference type="Gene3D" id="3.40.50.12780">
    <property type="entry name" value="N-terminal domain of ligase-like"/>
    <property type="match status" value="1"/>
</dbReference>
<dbReference type="SMART" id="SM01294">
    <property type="entry name" value="PKS_PP_betabranch"/>
    <property type="match status" value="3"/>
</dbReference>
<evidence type="ECO:0000256" key="6">
    <source>
        <dbReference type="ARBA" id="ARBA00022737"/>
    </source>
</evidence>
<evidence type="ECO:0000313" key="9">
    <source>
        <dbReference type="Proteomes" id="UP001160130"/>
    </source>
</evidence>
<name>A0ABT6L8K0_9MYCO</name>
<dbReference type="PROSITE" id="PS00455">
    <property type="entry name" value="AMP_BINDING"/>
    <property type="match status" value="5"/>
</dbReference>
<dbReference type="InterPro" id="IPR013120">
    <property type="entry name" value="FAR_NAD-bd"/>
</dbReference>
<dbReference type="InterPro" id="IPR006162">
    <property type="entry name" value="Ppantetheine_attach_site"/>
</dbReference>
<dbReference type="InterPro" id="IPR009081">
    <property type="entry name" value="PP-bd_ACP"/>
</dbReference>
<dbReference type="CDD" id="cd05235">
    <property type="entry name" value="SDR_e1"/>
    <property type="match status" value="1"/>
</dbReference>
<dbReference type="Gene3D" id="3.30.300.30">
    <property type="match status" value="6"/>
</dbReference>
<dbReference type="Pfam" id="PF08242">
    <property type="entry name" value="Methyltransf_12"/>
    <property type="match status" value="1"/>
</dbReference>
<dbReference type="CDD" id="cd19540">
    <property type="entry name" value="LCL_NRPS-like"/>
    <property type="match status" value="4"/>
</dbReference>
<organism evidence="8 9">
    <name type="scientific">Mycolicibacterium frederiksbergense</name>
    <dbReference type="NCBI Taxonomy" id="117567"/>
    <lineage>
        <taxon>Bacteria</taxon>
        <taxon>Bacillati</taxon>
        <taxon>Actinomycetota</taxon>
        <taxon>Actinomycetes</taxon>
        <taxon>Mycobacteriales</taxon>
        <taxon>Mycobacteriaceae</taxon>
        <taxon>Mycolicibacterium</taxon>
    </lineage>
</organism>
<dbReference type="Gene3D" id="3.40.50.980">
    <property type="match status" value="8"/>
</dbReference>
<reference evidence="8 9" key="1">
    <citation type="submission" date="2023-04" db="EMBL/GenBank/DDBJ databases">
        <title>Forest soil microbial communities from Buena Vista Peninsula, Colon Province, Panama.</title>
        <authorList>
            <person name="Bouskill N."/>
        </authorList>
    </citation>
    <scope>NUCLEOTIDE SEQUENCE [LARGE SCALE GENOMIC DNA]</scope>
    <source>
        <strain evidence="8 9">AC80</strain>
    </source>
</reference>
<dbReference type="SUPFAM" id="SSF51735">
    <property type="entry name" value="NAD(P)-binding Rossmann-fold domains"/>
    <property type="match status" value="1"/>
</dbReference>
<keyword evidence="9" id="KW-1185">Reference proteome</keyword>
<gene>
    <name evidence="8" type="ORF">M2272_005955</name>
</gene>
<keyword evidence="6" id="KW-0677">Repeat</keyword>
<dbReference type="InterPro" id="IPR010071">
    <property type="entry name" value="AA_adenyl_dom"/>
</dbReference>
<dbReference type="Pfam" id="PF00501">
    <property type="entry name" value="AMP-binding"/>
    <property type="match status" value="5"/>
</dbReference>
<dbReference type="Gene3D" id="3.40.50.720">
    <property type="entry name" value="NAD(P)-binding Rossmann-like Domain"/>
    <property type="match status" value="1"/>
</dbReference>
<dbReference type="Gene3D" id="1.10.1200.10">
    <property type="entry name" value="ACP-like"/>
    <property type="match status" value="5"/>
</dbReference>
<evidence type="ECO:0000256" key="3">
    <source>
        <dbReference type="ARBA" id="ARBA00022553"/>
    </source>
</evidence>
<dbReference type="NCBIfam" id="TIGR01746">
    <property type="entry name" value="Thioester-redct"/>
    <property type="match status" value="1"/>
</dbReference>
<protein>
    <submittedName>
        <fullName evidence="8">Amino acid adenylation domain-containing protein/thioester reductase-like protein</fullName>
    </submittedName>
</protein>
<dbReference type="InterPro" id="IPR025110">
    <property type="entry name" value="AMP-bd_C"/>
</dbReference>
<dbReference type="Pfam" id="PF00668">
    <property type="entry name" value="Condensation"/>
    <property type="match status" value="5"/>
</dbReference>
<accession>A0ABT6L8K0</accession>
<sequence>METQLSDRVFPLMRGQLDVWLAQETDRFAARWQLGYLVRLEGMLQPDLLECAIRQVVREAEPLRAAFFEEDGQVFQKTVDYPDVELACHDLMGSQDPVQEAHRLASSIQRTLMPLTGPLFKFALLQTQVAESYFFVCCHHIVADGIGLALVCHRIGDVYGAMASGAPIPPAYFGSLRDLIDCESEYEASTDYLDDQAYWAENLPLESEPRYRLAPAAVGERDPYESSVPVQLDPVVVAGVQELAQALGVRRSSVITAACALLVHGCDIESSEVVFDFPVSRRVRPETQTVPGMVTGFVPLTLKVSPGSAVAGFCEHVDTRLREALQHQRFQVRAIENKARLRGSAQPPNRVILNFIPTTHLANVAGAKASGTLTHTNLVDQFGLDFFIDDDRLFLGAQPSATTSGSAGAGQWFSDCDVRDLVQRLERVLVALTVDPARLLSSVDVLGAGERARLDEVGHRAVLSASVSASVSIPVLFAAQVARRPEAVAVVFEGRSMSYRELDEASNRLARLLVGLGVGPGQCVGLLLSRSVEAVVAILAVLKAGAAYLPMDPGVPRERIGFVLADAGPLVVLTTSGLADRLDGFDVVVVDIGDPAVDSQSGSALPGSGPAPVDVAYLIYTSGTTGVPKGVAITHRNVTGLLGSLDVGLPAAGVWSLCHSLAFDVSVWEIFGALLRGGRLVVVPEVVAGSPDEFGEVLVAQRVSVLTQTPSAVRGLSPEGLESVALVMAGEACPVEVVDRWAPGRVMVNAYGPTETTMCVAVSAPLIPGQDVVPIGSPVVGAALFVLDGWLRPVPVGVVGELYVAGSGVGVGYWRRAGLTGSRFVACPFGVPGERMYRSGDLVCWGVDGQLRYVGRADEQVKIRGYRIECGEVQVALSGLDGVDQAAVIAREDRPGDRRLVGYVTGTADPAEIRVQLGERLPEFMVPAAVVVLDALPLTVNGKLDVRALPSPEYRSGGGGYRAPGTPVEEILAGIYADVLGLGVERVGVDDSFFDLGGDSLLAMRVVAAANTALDTDLSVPNVFDTPTVARLALRIGADVSRPEPLVAGERPAVVPLSFAQQRLWFIDQLQGLSSVYNIPAALRLRGRLDSEALGAALTDVVGRHESLRTLFVAPEGIPQQLVVAPEQADFGWQIIDATGWPESRLGAAINSAACYMFDLETEIPLRALLFRVGDDEHVLVAVVHHIGADGWSIATLVRDLGVAYASRCARRAPGWAPLPVQYVDYTLWQRAQFGDLEDSDSRIAAQVAYWEQALAGMPERPQLPTDRPYPPVADFRGASVVVEWPALLQQRVREVAREHNATSFMVIQAALLALLSRLSASSDVAVGFAIAGRGDPALDELVGFFVNTLVLRVDLGGDPTVAELLAQVRSRSLAAYEHQDVPFEVLVERLNPTRSLAHHPLVQVVLAWQNFPGHTSDPAAGLALGDLQVSQMPVDTQSARMDLTFTLAERFTEVGEPAGIYGDVEFRTDVFDAESIHVLIERLERVLVAMTADPARSLSSVDLLDVGEHARLDEVGNRAVLTLPAGTPVSIPALFAAQVARAPEAVALTFEGRSMTYRQLEEAADRLAHLLAAQGVGAGQCVGLLFSRSVEAVVAILAVLKTGAAYLPIDPVLPAARIGFMLADAVPIAAITTTGLRSRLDGSDVVVIDVDDPAVDGQPGTALSPPCPDDVAYLIYTSGTTGVPKGVAVTHRNVTRLFDGLDVGVELGPGQVWAQCSSLSFDFSVWEIWGALLHGGRLVVVPEQVTRSPQELQALLVSEHVTVLSQTPSAVGMLDPLVLGSVAALMVAAEPCPAEVVDRWAPGRVLVNGYGPTETTVYATISAPLQAGSGVVPIGSPVPGAALFVLDQWLWPVPAGVVGELYVAGRGVGVGYVRRAGLTGSRFVACPFAPGTRMYRTGDLVSWGTDGQLRYLGRADDQVKIRGYRIELGEIQTVLADVDGVDQAVVIAREDHPGDKRLVGYITGTADPAGVRAALAERLPAYMVPAAVVVLDVLPLTVNGKLDKRALPAPEYQDAGGGYRAPATPVEEILAGIYARVLGLGRVGIDDSFFDLGGDSLSAMRLVAAIKTALDAGLAVRTLFDAPTVAQLAPRVGEDSGKRAALVAGERPSVIPLSYAQNRMWFLNRFEGGAATYNMPTAFRINGRLDVKALAAALDDVIARHESLRTVFPDIDGVPSQTVLAARPGLWRRGGPAVVAVAQDDVAGELISLAEYQFDLSAEIPIRVQIYSVGPEQYVVGIVAHHIAFDGWSMAPMVRDVGQAYRARLRGQAPDWLPLPVQYADYTLWQQDWLGSEFDPDSVIAGQLAYWRQELADLAEVVSLPTDRPRPPVASYRGDAVDLRIDPASWAGIKAVAAEGNATVSMVLQAVLAVALHRAGVGEDVVLGTPIAGRVDQALDELVGFFVNSWVLRVAVDPALRFSEVLEGVRQKALDAYANQDVPFELLVECLNPTRSASHHPLFQVALAFQNNVRPEIVLDELGVEQVVADIRTARFDLEFDLRELPSGQVSALFDLKASPAEGLGVLMAAGVVTYATDLYDRSSIERLVGWFGRVVDAVVADSSVVVGEVGLLDRGERDLVLHGWSGADVAAPVGLGPELLATAVAAGGDGLAVVDGARQWSYRELDEVSNRLARLLIEAGVGPERAVGVAMDRCAELVLAWWAVLKAGGVYVPVDRAHPAERIATVLDTAEAMCVLTRGTGPVAGAGTRPVLDIDALDLSRSSAEPISDTDRLAPLGIDDAAYVIFTSGSTGTPKGVAVSHAGLLGQAAAHRELFGLGPQSRVLMVAAPTFDASVFEWLWAVASGAALIVAPPDCYAGEALTALVQDQRVDAALITPTVLATLDRTRTAGMTTLVTGGEACPAELVTAWAPGRRMFNAYGPTEVTIWSTWSVMSAGAPVRIGAPIPGTCALVLDARLNPAPVAVVGELYLAGPAVALGYVGRAELTADRFVANPFGEPGARMYRSGDLVRWTAVGTLEYLGRADAQVKLRGQRLELGEIENTLLACPQVTRAAATVHRGSTGVDHLIGYITLEHSSTADHDADVVDQWQQIYDELYDADLEVAEFGSDFRGWNSSYTDEPIPLQQMQEWRSAAVDRILALQPRRVLELGVGSGLLLSQIAPKCVEYWGTDFSAPTIQKLEAAVAGQPWGDRVRLLTQPAHITEGMPQDYFDTIVLNSVIQYFPSAGYLAEVIDKAVELLAPGGALFIGDVRNHSLQGAFQTGVALARTGTGTDTDEIRQRVQRAVLGEPELLLAPEFFATWAAEHPSVAGVGIQVKRGEADNELSRYRYDVTIHKTPTSMCSLANAPSWGWTDCAGLSGLNAELMSQRPHMVRVTEIPRAGVIADVGIEQALAAGLPVANATVTADTVTPEQLYRLGEAAGYQVAVTWGAQPGTVDAVFIAHDNLGRIPVLTDLYLASDGTHHRSSYANDPHTNAKVSVVRQWLGARLPEYMVPSQIVVLEEFPLTSSGKIDRKSLPEPVFAAVSFRAPQTETEKIVAEVFAEVLGLDRVGLDDDFFALGGDSLIAIRVCARLQSALGRGVPVRYLFDTSTAGELSEYLDRHQGDTARPPLTAQPRPAAVPLSFAQQRLWFIDQLRGPSPLYNVPAALRLRGALDADALGAALVDVVGRHESLRTLLPAVEGIPRQLVVPAERADFGWDVIDVSGWPAGRLGEAINSAVCYTFDLATEIPLRATLFRVGDDEHVLVAVLHEVAADGWSMTRLLRDIGVAYTSRCAGQAPGWAPLPVQYVDYTLWQRAQFGDLDDSESRIAAQLADWERTLAGMPERLQLPTDRPYPPVADQRGARVAVDWPALLQQQVARVGREHNATGFMVMQAALAVLLSKLSASSDVAVGFAIAGRGDPALDELVGFFVNTLVLRVDLAGDPTVAELLAQVRSRSLAAYENQDVPFEVLVERLNPTRSLAHHPLVQVMLGWNNFPGQVEVPADGLSLGDLQVSPLVRDTQTAKMDLVFFLKERWTEAGEPAGISGQVEFRTDVFDAASIQTLIERLERVLVALTVDPARLLSSVDVLGAGEHAHLDEVGHRAVLSASVSASVSIPVLFAAQVARAPEAVAVVFEGRSMSYRELDEASNRLAHLLVGLGVGPGQCVGLLLSRSVEAVVAILAVLKVGAAYVPIDPGVPRERIGFVLADAGPLVVLTTAGLGSRLDGFDVVVVDVDDPAVDSQSGSALPGSGPAPVDVAYLIYTSGTTGVPKGVAITHRNVTGLLGSLDVGLPAAGVWSQCHSLAFDVSVWEIFGALLRGGRLVVVPEVVAGSPDEFGEVLVAQRVSVLTQTPSAVRGLSPEGLESVALVMAGEACPVEVVDRWAPGRVMVNAYGPTETTMCVAVSAPLIPGQDVVPIGSPVVGAALFVLDGWLRAVPAGVVGELYIAGGGVGVGYWRRARLTGSRFVACPFGARGERMYRSGDLVRWRRDGQLEYLGRADEQVKIRGYRIECGEVQAALSGLDGVDQAVVIAREDRPGDKRLVGYVTGTADPVEIRAALSERLPEFMVPAAVVVLAALPLTVNGKVDTRALPAPEYLSGGGRYRAPANPVEEILAGIYADVLGLDMERVGVDDSFFDLGGDSLLAMRVVAAANTALDTDLSVPNVFDTPTVARLALRIGADVSRPEPLVAGERPAVVPLSFAQQRLWFIDQLLGPSPLYNVPAVLRLRGRLDAEALGAALTDVVGRHESLRTLLPAVEGIPRQLVVAPERADFGWDVIDVTGWPESRLGEAINSAACYTFDLATEIPLRARLFRISDDEHVLVAVVHHIGADGWSITALVRDLGVAYASRCAGRAPGWAPLPVQYVDYTLWQRAQFGDFDDSDSRIGGQLAYWEQALAGMPERLQLPTDRPYPSVADQRGASVAVDWPAGLQQRVREVAREHNATSFMVIQAALLALVSKLSASSDVAVGFAIAGRRDPALDELVGFFVNTLVLRVDLTGDPTTAELLDQVRARSLAAYEHQDVPFEVLVERINPTRSRAHHPLVQVVLAWQNFPGQVNIPATGLSLGDLQVTPLPVDTQSARMDLTFTLAERFTDAGEPAGISGHVEFRTDVFDAASIQTLIERLERVLVALTVDPARLLSSVDVLGAGEHARLDEVGHRAVLTRSAPAPVSIPVLFAAQVARASEAVAVVFEGRSMSYRELDEASNRLARLLVGRGVGPGGCVGLLLSRSADAIVAILAVLKAGAAYVPIDPGVPRERIGFVLADAAPIAVITTAGLRSRLDGFDVVVVDIGDPAVDSQSGSALPLPGPDDIAYLIYTSGTTGVPKGVAITHRGVTWLLGSLDVGLPAAGVWSQCHSLAFDVSVWEIFGALLRGGRLVVVPEVVAGSPDEFHEVLVAQRVSVLTQTPSAVRGLSPEGLESVALVVGGEVCPVEVVDRWAPGRVMVNAYGPTETTMCVAVSAPLAAGSGVPPIGSPVAGAALFVLDGWLRPVPVGVVGELYIAGGGVGVGYWRRAGLTGSRFVACPFGAAGGTMYRSGDLVCWGVDGQLRYVGRADEQVKIRGYRIECGEVQAALSRLDGVDQAVVIAREDRPGDKRLVGYVTGTADPVEIRAALSERLPEFMVPAAVVVLDALPLTVNGKLDTRALPAPEYLSGGGRYRAPTNPVEEILAGIYARILGLDMERVGVDDSFFDLGGDSLLAMRVVAAANTALNADLSVSNVFDTPTISSLSQQVERHASKVDAASANGPSFASVHGRDSAEVHARDLTLDKFIDVTTLTAAPTLPRASTEIRTVLLTGATGFLGRYLALEWLERMDLVGGTLMCLVRAKSNEDAQQRLYKTFDSGDPELLRHFQELAADHLEVLAGDKAEANLGLDQQTWQRLADTVDLIVDPAALVSGVLPYRELFRPNVVGTGELIRLALTTKLKPYTYVSTGNVGDQVERSAFTEDADIRVISPTRTIDNSFVNGYGTSKWAGEVLLREANDLCGLPIGVFRCDMILADTTYAGQLNVSDLFTRMVLSLLATGIAPASFYQLDADGNRQRAHFDALPVEFIAEAITTLSTQEVDGFECYHVMNPHDDGIGLDEYVDWVIEAGYPLQRIGDFGEWLHRFETGLRALPDRQRRRTVLEMLPLGDAAYLQPAEPMRGSYAPTDRFRAAVRELRIGPDHDIPHVSAPIIVKYVTDLQLLGLDQWR</sequence>
<dbReference type="RefSeq" id="WP_280835829.1">
    <property type="nucleotide sequence ID" value="NZ_JARXVE010000017.1"/>
</dbReference>
<dbReference type="SMART" id="SM00823">
    <property type="entry name" value="PKS_PP"/>
    <property type="match status" value="5"/>
</dbReference>
<dbReference type="PANTHER" id="PTHR45527">
    <property type="entry name" value="NONRIBOSOMAL PEPTIDE SYNTHETASE"/>
    <property type="match status" value="1"/>
</dbReference>
<dbReference type="PANTHER" id="PTHR45527:SF1">
    <property type="entry name" value="FATTY ACID SYNTHASE"/>
    <property type="match status" value="1"/>
</dbReference>
<dbReference type="InterPro" id="IPR013217">
    <property type="entry name" value="Methyltransf_12"/>
</dbReference>
<dbReference type="InterPro" id="IPR001242">
    <property type="entry name" value="Condensation_dom"/>
</dbReference>
<feature type="domain" description="Carrier" evidence="7">
    <location>
        <begin position="963"/>
        <end position="1040"/>
    </location>
</feature>
<dbReference type="InterPro" id="IPR023213">
    <property type="entry name" value="CAT-like_dom_sf"/>
</dbReference>
<dbReference type="Proteomes" id="UP001160130">
    <property type="component" value="Unassembled WGS sequence"/>
</dbReference>
<proteinExistence type="predicted"/>
<dbReference type="InterPro" id="IPR045851">
    <property type="entry name" value="AMP-bd_C_sf"/>
</dbReference>
<dbReference type="Pfam" id="PF00550">
    <property type="entry name" value="PP-binding"/>
    <property type="match status" value="5"/>
</dbReference>
<evidence type="ECO:0000256" key="1">
    <source>
        <dbReference type="ARBA" id="ARBA00001957"/>
    </source>
</evidence>
<keyword evidence="5" id="KW-0808">Transferase</keyword>
<dbReference type="Gene3D" id="2.30.38.10">
    <property type="entry name" value="Luciferase, Domain 3"/>
    <property type="match status" value="4"/>
</dbReference>
<comment type="cofactor">
    <cofactor evidence="1">
        <name>pantetheine 4'-phosphate</name>
        <dbReference type="ChEBI" id="CHEBI:47942"/>
    </cofactor>
</comment>
<dbReference type="CDD" id="cd02440">
    <property type="entry name" value="AdoMet_MTases"/>
    <property type="match status" value="1"/>
</dbReference>
<dbReference type="Gene3D" id="3.40.50.150">
    <property type="entry name" value="Vaccinia Virus protein VP39"/>
    <property type="match status" value="1"/>
</dbReference>
<dbReference type="SUPFAM" id="SSF52777">
    <property type="entry name" value="CoA-dependent acyltransferases"/>
    <property type="match status" value="10"/>
</dbReference>